<dbReference type="GO" id="GO:0046872">
    <property type="term" value="F:metal ion binding"/>
    <property type="evidence" value="ECO:0007669"/>
    <property type="project" value="UniProtKB-KW"/>
</dbReference>
<dbReference type="PANTHER" id="PTHR16320:SF24">
    <property type="entry name" value="PHOSPHODIESTERASE, PUTATIVE-RELATED"/>
    <property type="match status" value="1"/>
</dbReference>
<evidence type="ECO:0000256" key="10">
    <source>
        <dbReference type="ARBA" id="ARBA00022919"/>
    </source>
</evidence>
<keyword evidence="7" id="KW-0479">Metal-binding</keyword>
<gene>
    <name evidence="16" type="ORF">PSYICH_LOCUS1802</name>
</gene>
<dbReference type="InterPro" id="IPR005135">
    <property type="entry name" value="Endo/exonuclease/phosphatase"/>
</dbReference>
<keyword evidence="17" id="KW-1185">Reference proteome</keyword>
<evidence type="ECO:0000313" key="16">
    <source>
        <dbReference type="EMBL" id="CAH1100472.1"/>
    </source>
</evidence>
<dbReference type="Pfam" id="PF03372">
    <property type="entry name" value="Exo_endo_phos"/>
    <property type="match status" value="1"/>
</dbReference>
<dbReference type="PANTHER" id="PTHR16320">
    <property type="entry name" value="SPHINGOMYELINASE FAMILY MEMBER"/>
    <property type="match status" value="1"/>
</dbReference>
<sequence length="389" mass="44158">MSLEFKIISLNCWGIQFVSKDRKNRIKAIAEYLANSTYDVVCLQEIWTDHDFYLIKDEVSLVLPYSHYFYSGVTGSGVCIYSKHLIEEAFFHQWPLNGYIHKIHHGDWFGGKGVGLCKLTVNNFSVNVYTAHLHAEYNRNNDEYEAHRILQAYDTAQFILLTSQGVDLVVLAGDLNTLPGDLAYKVIKAVPGLIDAFDGCEVPRDEIATCENVKNSYTPTSLVKKKIPGQRIDYIMYHPGSKLQVTLKSYRLPLPDRVPYCSYSYSDHEAIEATLEISKNVAKNIKTDNDLETVLHDCMSVLNKSLEILVTHKRVYIGLFLLLMCVLLFSFAYDAPVGFSIVYNFGRVVVAIFAVFFLLMAILWNKIEKHAILAGKLSIEKSLKKLSEL</sequence>
<feature type="transmembrane region" description="Helical" evidence="14">
    <location>
        <begin position="315"/>
        <end position="333"/>
    </location>
</feature>
<dbReference type="OrthoDB" id="387657at2759"/>
<feature type="domain" description="Endonuclease/exonuclease/phosphatase" evidence="15">
    <location>
        <begin position="8"/>
        <end position="268"/>
    </location>
</feature>
<evidence type="ECO:0000256" key="13">
    <source>
        <dbReference type="ARBA" id="ARBA00023136"/>
    </source>
</evidence>
<evidence type="ECO:0000256" key="1">
    <source>
        <dbReference type="ARBA" id="ARBA00004141"/>
    </source>
</evidence>
<keyword evidence="6 14" id="KW-0812">Transmembrane</keyword>
<dbReference type="SUPFAM" id="SSF56219">
    <property type="entry name" value="DNase I-like"/>
    <property type="match status" value="1"/>
</dbReference>
<evidence type="ECO:0000256" key="3">
    <source>
        <dbReference type="ARBA" id="ARBA00004991"/>
    </source>
</evidence>
<name>A0A9P0CKU2_9CUCU</name>
<dbReference type="InterPro" id="IPR038772">
    <property type="entry name" value="Sph/SMPD2-like"/>
</dbReference>
<comment type="subcellular location">
    <subcellularLocation>
        <location evidence="1">Membrane</location>
        <topology evidence="1">Multi-pass membrane protein</topology>
    </subcellularLocation>
</comment>
<accession>A0A9P0CKU2</accession>
<evidence type="ECO:0000256" key="7">
    <source>
        <dbReference type="ARBA" id="ARBA00022723"/>
    </source>
</evidence>
<reference evidence="16" key="1">
    <citation type="submission" date="2022-01" db="EMBL/GenBank/DDBJ databases">
        <authorList>
            <person name="King R."/>
        </authorList>
    </citation>
    <scope>NUCLEOTIDE SEQUENCE</scope>
</reference>
<dbReference type="Gene3D" id="3.60.10.10">
    <property type="entry name" value="Endonuclease/exonuclease/phosphatase"/>
    <property type="match status" value="1"/>
</dbReference>
<proteinExistence type="inferred from homology"/>
<evidence type="ECO:0000256" key="9">
    <source>
        <dbReference type="ARBA" id="ARBA00022842"/>
    </source>
</evidence>
<keyword evidence="12" id="KW-0443">Lipid metabolism</keyword>
<evidence type="ECO:0000256" key="4">
    <source>
        <dbReference type="ARBA" id="ARBA00006335"/>
    </source>
</evidence>
<keyword evidence="13 14" id="KW-0472">Membrane</keyword>
<dbReference type="AlphaFoldDB" id="A0A9P0CKU2"/>
<organism evidence="16 17">
    <name type="scientific">Psylliodes chrysocephalus</name>
    <dbReference type="NCBI Taxonomy" id="3402493"/>
    <lineage>
        <taxon>Eukaryota</taxon>
        <taxon>Metazoa</taxon>
        <taxon>Ecdysozoa</taxon>
        <taxon>Arthropoda</taxon>
        <taxon>Hexapoda</taxon>
        <taxon>Insecta</taxon>
        <taxon>Pterygota</taxon>
        <taxon>Neoptera</taxon>
        <taxon>Endopterygota</taxon>
        <taxon>Coleoptera</taxon>
        <taxon>Polyphaga</taxon>
        <taxon>Cucujiformia</taxon>
        <taxon>Chrysomeloidea</taxon>
        <taxon>Chrysomelidae</taxon>
        <taxon>Galerucinae</taxon>
        <taxon>Alticini</taxon>
        <taxon>Psylliodes</taxon>
    </lineage>
</organism>
<evidence type="ECO:0000256" key="5">
    <source>
        <dbReference type="ARBA" id="ARBA00012369"/>
    </source>
</evidence>
<evidence type="ECO:0000256" key="6">
    <source>
        <dbReference type="ARBA" id="ARBA00022692"/>
    </source>
</evidence>
<keyword evidence="11 14" id="KW-1133">Transmembrane helix</keyword>
<keyword evidence="9" id="KW-0460">Magnesium</keyword>
<evidence type="ECO:0000256" key="12">
    <source>
        <dbReference type="ARBA" id="ARBA00023098"/>
    </source>
</evidence>
<evidence type="ECO:0000259" key="15">
    <source>
        <dbReference type="Pfam" id="PF03372"/>
    </source>
</evidence>
<evidence type="ECO:0000256" key="14">
    <source>
        <dbReference type="SAM" id="Phobius"/>
    </source>
</evidence>
<keyword evidence="10" id="KW-0746">Sphingolipid metabolism</keyword>
<dbReference type="GO" id="GO:0016020">
    <property type="term" value="C:membrane"/>
    <property type="evidence" value="ECO:0007669"/>
    <property type="project" value="UniProtKB-SubCell"/>
</dbReference>
<dbReference type="EC" id="3.1.4.12" evidence="5"/>
<comment type="pathway">
    <text evidence="2">Lipid metabolism; sphingolipid metabolism.</text>
</comment>
<evidence type="ECO:0000256" key="11">
    <source>
        <dbReference type="ARBA" id="ARBA00022989"/>
    </source>
</evidence>
<dbReference type="GO" id="GO:0006665">
    <property type="term" value="P:sphingolipid metabolic process"/>
    <property type="evidence" value="ECO:0007669"/>
    <property type="project" value="UniProtKB-KW"/>
</dbReference>
<comment type="similarity">
    <text evidence="4">Belongs to the neutral sphingomyelinase family.</text>
</comment>
<keyword evidence="8" id="KW-0378">Hydrolase</keyword>
<dbReference type="EMBL" id="OV651822">
    <property type="protein sequence ID" value="CAH1100472.1"/>
    <property type="molecule type" value="Genomic_DNA"/>
</dbReference>
<comment type="pathway">
    <text evidence="3">Sphingolipid metabolism.</text>
</comment>
<evidence type="ECO:0000256" key="2">
    <source>
        <dbReference type="ARBA" id="ARBA00004760"/>
    </source>
</evidence>
<dbReference type="GO" id="GO:0004767">
    <property type="term" value="F:sphingomyelin phosphodiesterase activity"/>
    <property type="evidence" value="ECO:0007669"/>
    <property type="project" value="UniProtKB-EC"/>
</dbReference>
<evidence type="ECO:0000313" key="17">
    <source>
        <dbReference type="Proteomes" id="UP001153636"/>
    </source>
</evidence>
<evidence type="ECO:0000256" key="8">
    <source>
        <dbReference type="ARBA" id="ARBA00022801"/>
    </source>
</evidence>
<protein>
    <recommendedName>
        <fullName evidence="5">sphingomyelin phosphodiesterase</fullName>
        <ecNumber evidence="5">3.1.4.12</ecNumber>
    </recommendedName>
</protein>
<dbReference type="InterPro" id="IPR036691">
    <property type="entry name" value="Endo/exonu/phosph_ase_sf"/>
</dbReference>
<dbReference type="Proteomes" id="UP001153636">
    <property type="component" value="Chromosome 10"/>
</dbReference>
<feature type="transmembrane region" description="Helical" evidence="14">
    <location>
        <begin position="345"/>
        <end position="364"/>
    </location>
</feature>